<keyword evidence="4" id="KW-1185">Reference proteome</keyword>
<dbReference type="RefSeq" id="WP_105940694.1">
    <property type="nucleotide sequence ID" value="NZ_CP027433.1"/>
</dbReference>
<keyword evidence="2" id="KW-1133">Transmembrane helix</keyword>
<dbReference type="EMBL" id="CP027433">
    <property type="protein sequence ID" value="AVL98945.1"/>
    <property type="molecule type" value="Genomic_DNA"/>
</dbReference>
<dbReference type="Proteomes" id="UP000239814">
    <property type="component" value="Chromosome"/>
</dbReference>
<evidence type="ECO:0000313" key="3">
    <source>
        <dbReference type="EMBL" id="AVL98945.1"/>
    </source>
</evidence>
<keyword evidence="2" id="KW-0472">Membrane</keyword>
<evidence type="ECO:0000256" key="1">
    <source>
        <dbReference type="SAM" id="MobiDB-lite"/>
    </source>
</evidence>
<reference evidence="3 4" key="1">
    <citation type="submission" date="2018-03" db="EMBL/GenBank/DDBJ databases">
        <title>Characteristics and genome of n-alkane degrading marine bacteria Gordonia iterans isolated from crude oil contaminated in Tae-an, South Korea.</title>
        <authorList>
            <person name="Lee S.-S."/>
            <person name="Kim H."/>
        </authorList>
    </citation>
    <scope>NUCLEOTIDE SEQUENCE [LARGE SCALE GENOMIC DNA]</scope>
    <source>
        <strain evidence="3 4">Co17</strain>
    </source>
</reference>
<feature type="transmembrane region" description="Helical" evidence="2">
    <location>
        <begin position="99"/>
        <end position="124"/>
    </location>
</feature>
<sequence length="186" mass="18848">MTAIPPPQPAGTPPPTGNHGLPAPGNPATNGFGHAPLPGPPGPPNQTPPTRWDLAPGAVKGASVAFGVYGLLLIVGSILQFTDVSGVENASDDFATTVWALGAVAAFFAIFLGLGMLAMAVFVVTRMSRSTRIAASLVPLTPAVLGIGTPYIGIAFVGLSAVFTLIVIIALWCSPAVDSAVAHQRF</sequence>
<feature type="compositionally biased region" description="Pro residues" evidence="1">
    <location>
        <begin position="1"/>
        <end position="16"/>
    </location>
</feature>
<keyword evidence="2" id="KW-0812">Transmembrane</keyword>
<organism evidence="3 4">
    <name type="scientific">Gordonia iterans</name>
    <dbReference type="NCBI Taxonomy" id="1004901"/>
    <lineage>
        <taxon>Bacteria</taxon>
        <taxon>Bacillati</taxon>
        <taxon>Actinomycetota</taxon>
        <taxon>Actinomycetes</taxon>
        <taxon>Mycobacteriales</taxon>
        <taxon>Gordoniaceae</taxon>
        <taxon>Gordonia</taxon>
    </lineage>
</organism>
<gene>
    <name evidence="3" type="ORF">C6V83_00250</name>
</gene>
<feature type="transmembrane region" description="Helical" evidence="2">
    <location>
        <begin position="144"/>
        <end position="172"/>
    </location>
</feature>
<dbReference type="KEGG" id="git:C6V83_00250"/>
<evidence type="ECO:0000313" key="4">
    <source>
        <dbReference type="Proteomes" id="UP000239814"/>
    </source>
</evidence>
<feature type="compositionally biased region" description="Pro residues" evidence="1">
    <location>
        <begin position="37"/>
        <end position="47"/>
    </location>
</feature>
<feature type="region of interest" description="Disordered" evidence="1">
    <location>
        <begin position="1"/>
        <end position="51"/>
    </location>
</feature>
<accession>A0A2S0KBA8</accession>
<name>A0A2S0KBA8_9ACTN</name>
<protein>
    <submittedName>
        <fullName evidence="3">Uncharacterized protein</fullName>
    </submittedName>
</protein>
<dbReference type="AlphaFoldDB" id="A0A2S0KBA8"/>
<proteinExistence type="predicted"/>
<evidence type="ECO:0000256" key="2">
    <source>
        <dbReference type="SAM" id="Phobius"/>
    </source>
</evidence>
<feature type="transmembrane region" description="Helical" evidence="2">
    <location>
        <begin position="61"/>
        <end position="79"/>
    </location>
</feature>